<evidence type="ECO:0000259" key="11">
    <source>
        <dbReference type="PROSITE" id="PS51643"/>
    </source>
</evidence>
<sequence>MIAVPDHLNSPTPLGNQLTGATRTVWAKHDRETAKWLPLWRHMADSAAVAGLLWDHWLPRNIKELVADPLPGGATDARSLCVWLAGTHDIGKATPAFACQVDELAGVMTAAGLDMRTSKQLGEDRRMAPHGLAGQVLLQEWLEERRGWTHRASAQFAVVAGGHHGVPPDHMQLHNLDAHPELLRTQGPAEAQWRAVQDELLDACALTFGVDERLDAWRTVKLPQTVQVLLTATVIVSDWIASNPDLFPYFPEEHPREEAARVAAAWQGLLLPTPWEPEEPTAPAAEFYASRFALPPGAVVRPVQEQALAMARDMERPGMLIIEAPMGEGKTEAALAVAEVFAARSGAGGCYVALPTMATSNAMFPRLLRWLDRLPRADASGGRDHEQRSVLLAHAKSALQEDYATLMRESHRTIAAVDAYGDGSGPRAGRRPATDGSRGPAPAELVAHQWLRGRKKGLLASFAVGTIDQLLMAGLKSRHLALRHLAMAGKVVVIDEVHAYDTYMNAYLDRVLAWLGEYRVPVVVLSATLPARRRGELAAAYTGEDAQALTEATGYPLLTAVAPGRQTVQRVAAASGRGAPVLLEKLDDDALTDRLDAELADGGCALVVRNTVDRVMETASVLRERFGADHVTVAHARFVDLDRARKDAELLARFGPPDPDGGSPQRPRGAHIVVASQVAEQSLDVDFDLLVSDLCPVDLLLQRMGRLHRHPRGQDQDRRPARLRQARCLVTGVDWETGPAPEPVPGSVAIYGSYALLRSLAVLVPHLGTAGAAGRPLRLPEDISPLVQRAYGEEDPCPPEWEPVLAPARDKYRTARERQSQKAEVFRLDEVRKAGRPLIGWIDAGVGDADDTPVGRAQVRDTKEGLEVLVVRRRADGSLCTLPWLDKGRGGLELPVDAVPSALAARAVAASGLRLPYHFTSSPQTLDRTLAELEELYVPAWQEKESHWIAGELILALDEEGRAALAGQQLVYNPEEGLLVASADACADGKPARAADNRKAAHGGGKPGRARDGKPARSTEGKPLAGQQTHQPPDGERKSAPPSAAPSPSLPSFDLTSRPWLPVLLKDGSERELSLPEVFDQARDIRRLVGDLPTQDFALTRMLLALLYDALSEPGGDMAPADTDAWEELWLSQSAYAAPVAAYLHRYRERFDLLHPEYPFFQTPGLRTAKDEVFSLNRLVADVPNGDPFFSMRRPGVDRLGFAEAARWLVHAQAYDTSGIKTGAVGDPRVKAGKGYPQGPAWAGNLGGVLLEGDNLHETLLLNLIVGDTPGVHAAEADRPAWRAKPSGPAPAPDLGLRPYGLRDLYTWQSRRIRLHHDADGVHGVVLAYGDSLEPHNRHGHEPMTSWRRSPTQEKKRQENLVYLPREHDPSRMAWRGMDGLLAGRETGSAQGPDGADRLAPRVVQWAAQLTTEGLLPRGYLIRTRVIGARYGTQQSVIDEVVDDGVLMPAVLLHEADRRYGDKAVDALHDAEKAVGTLAQLAADLALAAGTDPEPRRNTARDLGFGTLDTHYRRWLRELGGTSDPEEHRDRWKEEVRRLVTELGERLLDGAGPAAWEGRLVETGKGTRWLNDAAAELRFRTRLREFLTTDHDTPTAPRPAPVESPA</sequence>
<dbReference type="EMBL" id="JAVRET010000017">
    <property type="protein sequence ID" value="MDT0409410.1"/>
    <property type="molecule type" value="Genomic_DNA"/>
</dbReference>
<dbReference type="CDD" id="cd09729">
    <property type="entry name" value="Cse1_I-E"/>
    <property type="match status" value="1"/>
</dbReference>
<comment type="caution">
    <text evidence="12">The sequence shown here is derived from an EMBL/GenBank/DDBJ whole genome shotgun (WGS) entry which is preliminary data.</text>
</comment>
<accession>A0ABU2R2B2</accession>
<organism evidence="12 13">
    <name type="scientific">Streptomyces evansiae</name>
    <dbReference type="NCBI Taxonomy" id="3075535"/>
    <lineage>
        <taxon>Bacteria</taxon>
        <taxon>Bacillati</taxon>
        <taxon>Actinomycetota</taxon>
        <taxon>Actinomycetes</taxon>
        <taxon>Kitasatosporales</taxon>
        <taxon>Streptomycetaceae</taxon>
        <taxon>Streptomyces</taxon>
    </lineage>
</organism>
<reference evidence="13" key="1">
    <citation type="submission" date="2023-07" db="EMBL/GenBank/DDBJ databases">
        <title>30 novel species of actinomycetes from the DSMZ collection.</title>
        <authorList>
            <person name="Nouioui I."/>
        </authorList>
    </citation>
    <scope>NUCLEOTIDE SEQUENCE [LARGE SCALE GENOMIC DNA]</scope>
    <source>
        <strain evidence="13">DSM 41979</strain>
    </source>
</reference>
<keyword evidence="6" id="KW-0378">Hydrolase</keyword>
<dbReference type="Pfam" id="PF18019">
    <property type="entry name" value="Cas3_HD"/>
    <property type="match status" value="1"/>
</dbReference>
<dbReference type="InterPro" id="IPR014001">
    <property type="entry name" value="Helicase_ATP-bd"/>
</dbReference>
<proteinExistence type="inferred from homology"/>
<comment type="similarity">
    <text evidence="1">In the N-terminal section; belongs to the CRISPR-associated nuclease Cas3-HD family.</text>
</comment>
<feature type="region of interest" description="Disordered" evidence="10">
    <location>
        <begin position="1334"/>
        <end position="1357"/>
    </location>
</feature>
<feature type="domain" description="HD Cas3-type" evidence="11">
    <location>
        <begin position="32"/>
        <end position="240"/>
    </location>
</feature>
<dbReference type="InterPro" id="IPR054712">
    <property type="entry name" value="Cas3-like_dom"/>
</dbReference>
<dbReference type="PROSITE" id="PS51643">
    <property type="entry name" value="HD_CAS3"/>
    <property type="match status" value="1"/>
</dbReference>
<evidence type="ECO:0000256" key="5">
    <source>
        <dbReference type="ARBA" id="ARBA00022741"/>
    </source>
</evidence>
<dbReference type="NCBIfam" id="TIGR01596">
    <property type="entry name" value="cas3_HD"/>
    <property type="match status" value="1"/>
</dbReference>
<keyword evidence="3" id="KW-0540">Nuclease</keyword>
<evidence type="ECO:0000256" key="4">
    <source>
        <dbReference type="ARBA" id="ARBA00022723"/>
    </source>
</evidence>
<gene>
    <name evidence="12" type="primary">casA</name>
    <name evidence="12" type="ORF">RM698_10135</name>
</gene>
<evidence type="ECO:0000256" key="6">
    <source>
        <dbReference type="ARBA" id="ARBA00022801"/>
    </source>
</evidence>
<keyword evidence="8" id="KW-0067">ATP-binding</keyword>
<dbReference type="Pfam" id="PF18395">
    <property type="entry name" value="Cas3_C"/>
    <property type="match status" value="1"/>
</dbReference>
<evidence type="ECO:0000256" key="2">
    <source>
        <dbReference type="ARBA" id="ARBA00009046"/>
    </source>
</evidence>
<evidence type="ECO:0000313" key="13">
    <source>
        <dbReference type="Proteomes" id="UP001183610"/>
    </source>
</evidence>
<dbReference type="InterPro" id="IPR006474">
    <property type="entry name" value="Helicase_Cas3_CRISPR-ass_core"/>
</dbReference>
<evidence type="ECO:0000256" key="3">
    <source>
        <dbReference type="ARBA" id="ARBA00022722"/>
    </source>
</evidence>
<feature type="region of interest" description="Disordered" evidence="10">
    <location>
        <begin position="991"/>
        <end position="1053"/>
    </location>
</feature>
<feature type="region of interest" description="Disordered" evidence="10">
    <location>
        <begin position="419"/>
        <end position="441"/>
    </location>
</feature>
<evidence type="ECO:0000256" key="7">
    <source>
        <dbReference type="ARBA" id="ARBA00022806"/>
    </source>
</evidence>
<dbReference type="CDD" id="cd09641">
    <property type="entry name" value="Cas3''_I"/>
    <property type="match status" value="1"/>
</dbReference>
<dbReference type="InterPro" id="IPR038257">
    <property type="entry name" value="CRISPR-assoc_Cas3_HD_sf"/>
</dbReference>
<dbReference type="CDD" id="cd17930">
    <property type="entry name" value="DEXHc_cas3"/>
    <property type="match status" value="1"/>
</dbReference>
<dbReference type="Pfam" id="PF09481">
    <property type="entry name" value="CRISPR_Cse1"/>
    <property type="match status" value="1"/>
</dbReference>
<keyword evidence="9" id="KW-0051">Antiviral defense</keyword>
<keyword evidence="7" id="KW-0347">Helicase</keyword>
<evidence type="ECO:0000313" key="12">
    <source>
        <dbReference type="EMBL" id="MDT0409410.1"/>
    </source>
</evidence>
<evidence type="ECO:0000256" key="9">
    <source>
        <dbReference type="ARBA" id="ARBA00023118"/>
    </source>
</evidence>
<name>A0ABU2R2B2_9ACTN</name>
<evidence type="ECO:0000256" key="1">
    <source>
        <dbReference type="ARBA" id="ARBA00006847"/>
    </source>
</evidence>
<dbReference type="NCBIfam" id="TIGR01587">
    <property type="entry name" value="cas3_core"/>
    <property type="match status" value="1"/>
</dbReference>
<dbReference type="SUPFAM" id="SSF52540">
    <property type="entry name" value="P-loop containing nucleoside triphosphate hydrolases"/>
    <property type="match status" value="1"/>
</dbReference>
<dbReference type="NCBIfam" id="TIGR02547">
    <property type="entry name" value="casA_cse1"/>
    <property type="match status" value="1"/>
</dbReference>
<keyword evidence="5" id="KW-0547">Nucleotide-binding</keyword>
<keyword evidence="13" id="KW-1185">Reference proteome</keyword>
<evidence type="ECO:0000256" key="8">
    <source>
        <dbReference type="ARBA" id="ARBA00022840"/>
    </source>
</evidence>
<protein>
    <submittedName>
        <fullName evidence="12">Type I-E CRISPR-associated protein Cse1/CasA</fullName>
    </submittedName>
</protein>
<dbReference type="SMART" id="SM00487">
    <property type="entry name" value="DEXDc"/>
    <property type="match status" value="1"/>
</dbReference>
<dbReference type="Gene3D" id="1.10.3210.30">
    <property type="match status" value="1"/>
</dbReference>
<dbReference type="RefSeq" id="WP_202525489.1">
    <property type="nucleotide sequence ID" value="NZ_JAVRET010000017.1"/>
</dbReference>
<dbReference type="InterPro" id="IPR027417">
    <property type="entry name" value="P-loop_NTPase"/>
</dbReference>
<dbReference type="Proteomes" id="UP001183610">
    <property type="component" value="Unassembled WGS sequence"/>
</dbReference>
<keyword evidence="4" id="KW-0479">Metal-binding</keyword>
<dbReference type="InterPro" id="IPR006483">
    <property type="entry name" value="CRISPR-assoc_Cas3_HD"/>
</dbReference>
<dbReference type="InterPro" id="IPR013381">
    <property type="entry name" value="CRISPR-assoc_prot_Cse1"/>
</dbReference>
<dbReference type="InterPro" id="IPR041372">
    <property type="entry name" value="Cas3_C"/>
</dbReference>
<evidence type="ECO:0000256" key="10">
    <source>
        <dbReference type="SAM" id="MobiDB-lite"/>
    </source>
</evidence>
<feature type="compositionally biased region" description="Basic and acidic residues" evidence="10">
    <location>
        <begin position="1009"/>
        <end position="1020"/>
    </location>
</feature>
<dbReference type="Gene3D" id="1.10.132.100">
    <property type="match status" value="1"/>
</dbReference>
<comment type="similarity">
    <text evidence="2">In the central section; belongs to the CRISPR-associated helicase Cas3 family.</text>
</comment>
<dbReference type="Pfam" id="PF22590">
    <property type="entry name" value="Cas3-like_C_2"/>
    <property type="match status" value="1"/>
</dbReference>
<dbReference type="Gene3D" id="3.40.50.300">
    <property type="entry name" value="P-loop containing nucleotide triphosphate hydrolases"/>
    <property type="match status" value="2"/>
</dbReference>